<reference evidence="2 3" key="1">
    <citation type="submission" date="2023-01" db="EMBL/GenBank/DDBJ databases">
        <title>Analysis of 21 Apiospora genomes using comparative genomics revels a genus with tremendous synthesis potential of carbohydrate active enzymes and secondary metabolites.</title>
        <authorList>
            <person name="Sorensen T."/>
        </authorList>
    </citation>
    <scope>NUCLEOTIDE SEQUENCE [LARGE SCALE GENOMIC DNA]</scope>
    <source>
        <strain evidence="2 3">CBS 20057</strain>
    </source>
</reference>
<accession>A0ABR1RUX9</accession>
<protein>
    <submittedName>
        <fullName evidence="2">Uncharacterized protein</fullName>
    </submittedName>
</protein>
<evidence type="ECO:0000256" key="1">
    <source>
        <dbReference type="SAM" id="MobiDB-lite"/>
    </source>
</evidence>
<feature type="compositionally biased region" description="Basic residues" evidence="1">
    <location>
        <begin position="173"/>
        <end position="184"/>
    </location>
</feature>
<evidence type="ECO:0000313" key="2">
    <source>
        <dbReference type="EMBL" id="KAK8018778.1"/>
    </source>
</evidence>
<proteinExistence type="predicted"/>
<feature type="region of interest" description="Disordered" evidence="1">
    <location>
        <begin position="91"/>
        <end position="131"/>
    </location>
</feature>
<comment type="caution">
    <text evidence="2">The sequence shown here is derived from an EMBL/GenBank/DDBJ whole genome shotgun (WGS) entry which is preliminary data.</text>
</comment>
<name>A0ABR1RUX9_9PEZI</name>
<keyword evidence="3" id="KW-1185">Reference proteome</keyword>
<organism evidence="2 3">
    <name type="scientific">Apiospora marii</name>
    <dbReference type="NCBI Taxonomy" id="335849"/>
    <lineage>
        <taxon>Eukaryota</taxon>
        <taxon>Fungi</taxon>
        <taxon>Dikarya</taxon>
        <taxon>Ascomycota</taxon>
        <taxon>Pezizomycotina</taxon>
        <taxon>Sordariomycetes</taxon>
        <taxon>Xylariomycetidae</taxon>
        <taxon>Amphisphaeriales</taxon>
        <taxon>Apiosporaceae</taxon>
        <taxon>Apiospora</taxon>
    </lineage>
</organism>
<sequence>MSSNTAKEFAVMRYPLRGGPKSAIDSFVSSFFKGDGDKMINIKAITDMSTKAPGATSRVTKAQSINSDAEVISQPPPLGIATLVPNFLTAQPPAAGTAQSPPQPIPKPPSCRNQPGRLGSTKDLPAVSTSRNRRAYIDATVRFVMPHHPDFRPLPGRGKRKAEDDDVPAGRLRDKRIKNKKQTHPQRLYGPSDLLNTTLSSASALRETTPIPELPGDTIMRLVLKILYHGLDITPRQVRWIDISEARTPRQALVDVLTVTLYLLEDVSTMLREILATPADGYPSACFIRALGATYQDEELRAIGLGFDGLDLPRKWKTAAGKDRTALTLRLFRWLLDLSRYTFTATHIVAALLGVPEFQGKPALNDPTTLLLHLEHWRAYIDLDFAIENIRRDANKDADTPDIPKVWDRWFCPPRLPLTEGALGEAMSAYMPPEVGGSTRAIVVYDRRPVDIWKLNPGRNGAIEPCREDDSTAAQPGPLDGNFFCIRVRGESTDVFPLSGRY</sequence>
<gene>
    <name evidence="2" type="ORF">PG991_007968</name>
</gene>
<feature type="region of interest" description="Disordered" evidence="1">
    <location>
        <begin position="147"/>
        <end position="193"/>
    </location>
</feature>
<dbReference type="Proteomes" id="UP001396898">
    <property type="component" value="Unassembled WGS sequence"/>
</dbReference>
<evidence type="ECO:0000313" key="3">
    <source>
        <dbReference type="Proteomes" id="UP001396898"/>
    </source>
</evidence>
<dbReference type="EMBL" id="JAQQWI010000010">
    <property type="protein sequence ID" value="KAK8018778.1"/>
    <property type="molecule type" value="Genomic_DNA"/>
</dbReference>